<dbReference type="EMBL" id="CAJPDS010000069">
    <property type="protein sequence ID" value="CAF9933589.1"/>
    <property type="molecule type" value="Genomic_DNA"/>
</dbReference>
<name>A0A8H3FZ55_9LECA</name>
<dbReference type="Proteomes" id="UP000664521">
    <property type="component" value="Unassembled WGS sequence"/>
</dbReference>
<proteinExistence type="predicted"/>
<protein>
    <submittedName>
        <fullName evidence="3">Uncharacterized protein</fullName>
    </submittedName>
</protein>
<evidence type="ECO:0000313" key="4">
    <source>
        <dbReference type="Proteomes" id="UP000664521"/>
    </source>
</evidence>
<feature type="transmembrane region" description="Helical" evidence="2">
    <location>
        <begin position="20"/>
        <end position="39"/>
    </location>
</feature>
<gene>
    <name evidence="3" type="ORF">HETSPECPRED_008705</name>
</gene>
<evidence type="ECO:0000256" key="2">
    <source>
        <dbReference type="SAM" id="Phobius"/>
    </source>
</evidence>
<keyword evidence="4" id="KW-1185">Reference proteome</keyword>
<dbReference type="AlphaFoldDB" id="A0A8H3FZ55"/>
<evidence type="ECO:0000256" key="1">
    <source>
        <dbReference type="SAM" id="MobiDB-lite"/>
    </source>
</evidence>
<feature type="compositionally biased region" description="Low complexity" evidence="1">
    <location>
        <begin position="411"/>
        <end position="427"/>
    </location>
</feature>
<evidence type="ECO:0000313" key="3">
    <source>
        <dbReference type="EMBL" id="CAF9933589.1"/>
    </source>
</evidence>
<keyword evidence="2" id="KW-0472">Membrane</keyword>
<comment type="caution">
    <text evidence="3">The sequence shown here is derived from an EMBL/GenBank/DDBJ whole genome shotgun (WGS) entry which is preliminary data.</text>
</comment>
<sequence length="442" mass="49685">MSGQDFRPFLYLDLTENIPLVVASTIFILSFAAIEATLADRLAAYYCSQHSTSRLSRMSQLSRDLEAQVRQGFSRKDVGTRVEAYLGLQEVLWNGENDFEGAIAPSSCERSCEPSEEEELLGKLDIFIPRMQKHYPESVADVLQAPVSGQVFLISSEMAAIPVPNDDGTITLKIRDIYLFFAFLLVMLVLTVETVICRSHKSSHHLFWRVLFHRCIACGRFGHRGIDPPCPRVKATCPVCTITHRPKDCPVKKTKAGEQAENVAMKDLDMPTTDGNPFGDWAEHFGAEELNYNPISYMKTGGENWSDQATNGSSSSVNLTEEPELVNLTEEPELVCKYTLNTEPVPQYYLKYPIPEELHSSPLCKMEKQLLQREIDNLKEDNANMYKAFTGETNAKLDRHKAYTDNFVPLANNSRADAPDSSSRANNTDPLSASRQSLHIWF</sequence>
<accession>A0A8H3FZ55</accession>
<keyword evidence="2" id="KW-1133">Transmembrane helix</keyword>
<reference evidence="3" key="1">
    <citation type="submission" date="2021-03" db="EMBL/GenBank/DDBJ databases">
        <authorList>
            <person name="Tagirdzhanova G."/>
        </authorList>
    </citation>
    <scope>NUCLEOTIDE SEQUENCE</scope>
</reference>
<feature type="transmembrane region" description="Helical" evidence="2">
    <location>
        <begin position="177"/>
        <end position="196"/>
    </location>
</feature>
<feature type="region of interest" description="Disordered" evidence="1">
    <location>
        <begin position="410"/>
        <end position="433"/>
    </location>
</feature>
<keyword evidence="2" id="KW-0812">Transmembrane</keyword>
<organism evidence="3 4">
    <name type="scientific">Heterodermia speciosa</name>
    <dbReference type="NCBI Taxonomy" id="116794"/>
    <lineage>
        <taxon>Eukaryota</taxon>
        <taxon>Fungi</taxon>
        <taxon>Dikarya</taxon>
        <taxon>Ascomycota</taxon>
        <taxon>Pezizomycotina</taxon>
        <taxon>Lecanoromycetes</taxon>
        <taxon>OSLEUM clade</taxon>
        <taxon>Lecanoromycetidae</taxon>
        <taxon>Caliciales</taxon>
        <taxon>Physciaceae</taxon>
        <taxon>Heterodermia</taxon>
    </lineage>
</organism>